<comment type="caution">
    <text evidence="3">The sequence shown here is derived from an EMBL/GenBank/DDBJ whole genome shotgun (WGS) entry which is preliminary data.</text>
</comment>
<feature type="region of interest" description="Disordered" evidence="1">
    <location>
        <begin position="54"/>
        <end position="112"/>
    </location>
</feature>
<dbReference type="InterPro" id="IPR004919">
    <property type="entry name" value="GmrSD_N"/>
</dbReference>
<dbReference type="AlphaFoldDB" id="K0TN49"/>
<dbReference type="PANTHER" id="PTHR35149">
    <property type="entry name" value="SLL5132 PROTEIN"/>
    <property type="match status" value="1"/>
</dbReference>
<evidence type="ECO:0000259" key="2">
    <source>
        <dbReference type="Pfam" id="PF03235"/>
    </source>
</evidence>
<protein>
    <recommendedName>
        <fullName evidence="2">GmrSD restriction endonucleases N-terminal domain-containing protein</fullName>
    </recommendedName>
</protein>
<sequence>MKEVVEVAMGVAQLPLYDAINKKLVALSSRFYCTILSTPAALHASAQKYDIHSNISHRRPNSANNRVLPPPSKPLRKHQQQEATGGHHRSPPLQPYQQHPPQRPAFRQKVSSANKVAICTTTSARVGRRTLRELMHPASHNEEAYSVPIFQRRYCWNRPQWDMLWQDALERNSIKHSLGRLTCTNVNNGTTTTAADTTRKVQRSIIIDGQQRFTTIALFLSAIRDALLALQNHESSSRQGDALLQSIHEMLFLDTNAMQDWISNDSAKNTLVEGIELDFCRLVPTFCDRSAYLAAILPHHAPQVQCFMNETYNPKWHRPLLAKLHFRNKIALLLESSETKSSPTPLQILEKLTGLLLDGIDMLYFPIDVHKGYQDGTEDSQVIYERLAIRDATWCKPRRKWEGHSMDGTDMIRNLFLGSFSTSPQKTHFYETYWLPFERMFQTTMEATNDEGNGEESLNIVLRAFLDESQSSLVISAASPSSRPSVIGGRIYRDFEEWMARDFQRWRQQCAMAHDKKGECMCSSAVNSFALVETHTLDVGRRLIEFASHRIQSKYTNTQ</sequence>
<feature type="domain" description="GmrSD restriction endonucleases N-terminal" evidence="2">
    <location>
        <begin position="143"/>
        <end position="238"/>
    </location>
</feature>
<organism evidence="3 4">
    <name type="scientific">Thalassiosira oceanica</name>
    <name type="common">Marine diatom</name>
    <dbReference type="NCBI Taxonomy" id="159749"/>
    <lineage>
        <taxon>Eukaryota</taxon>
        <taxon>Sar</taxon>
        <taxon>Stramenopiles</taxon>
        <taxon>Ochrophyta</taxon>
        <taxon>Bacillariophyta</taxon>
        <taxon>Coscinodiscophyceae</taxon>
        <taxon>Thalassiosirophycidae</taxon>
        <taxon>Thalassiosirales</taxon>
        <taxon>Thalassiosiraceae</taxon>
        <taxon>Thalassiosira</taxon>
    </lineage>
</organism>
<dbReference type="PANTHER" id="PTHR35149:SF2">
    <property type="entry name" value="DUF262 DOMAIN-CONTAINING PROTEIN"/>
    <property type="match status" value="1"/>
</dbReference>
<evidence type="ECO:0000256" key="1">
    <source>
        <dbReference type="SAM" id="MobiDB-lite"/>
    </source>
</evidence>
<dbReference type="EMBL" id="AGNL01001608">
    <property type="protein sequence ID" value="EJK76861.1"/>
    <property type="molecule type" value="Genomic_DNA"/>
</dbReference>
<dbReference type="Pfam" id="PF03235">
    <property type="entry name" value="GmrSD_N"/>
    <property type="match status" value="1"/>
</dbReference>
<evidence type="ECO:0000313" key="3">
    <source>
        <dbReference type="EMBL" id="EJK76861.1"/>
    </source>
</evidence>
<keyword evidence="4" id="KW-1185">Reference proteome</keyword>
<gene>
    <name evidence="3" type="ORF">THAOC_01352</name>
</gene>
<name>K0TN49_THAOC</name>
<proteinExistence type="predicted"/>
<reference evidence="3 4" key="1">
    <citation type="journal article" date="2012" name="Genome Biol.">
        <title>Genome and low-iron response of an oceanic diatom adapted to chronic iron limitation.</title>
        <authorList>
            <person name="Lommer M."/>
            <person name="Specht M."/>
            <person name="Roy A.S."/>
            <person name="Kraemer L."/>
            <person name="Andreson R."/>
            <person name="Gutowska M.A."/>
            <person name="Wolf J."/>
            <person name="Bergner S.V."/>
            <person name="Schilhabel M.B."/>
            <person name="Klostermeier U.C."/>
            <person name="Beiko R.G."/>
            <person name="Rosenstiel P."/>
            <person name="Hippler M."/>
            <person name="Laroche J."/>
        </authorList>
    </citation>
    <scope>NUCLEOTIDE SEQUENCE [LARGE SCALE GENOMIC DNA]</scope>
    <source>
        <strain evidence="3 4">CCMP1005</strain>
    </source>
</reference>
<accession>K0TN49</accession>
<evidence type="ECO:0000313" key="4">
    <source>
        <dbReference type="Proteomes" id="UP000266841"/>
    </source>
</evidence>
<dbReference type="Proteomes" id="UP000266841">
    <property type="component" value="Unassembled WGS sequence"/>
</dbReference>
<dbReference type="OrthoDB" id="192041at2759"/>
<dbReference type="eggNOG" id="ENOG502SER3">
    <property type="taxonomic scope" value="Eukaryota"/>
</dbReference>